<comment type="caution">
    <text evidence="1">The sequence shown here is derived from an EMBL/GenBank/DDBJ whole genome shotgun (WGS) entry which is preliminary data.</text>
</comment>
<protein>
    <submittedName>
        <fullName evidence="1">Uncharacterized protein</fullName>
    </submittedName>
</protein>
<sequence length="137" mass="15516">MSEVAILAGFRGVFLPRLLALFYRDWQTRNLGGQGILLSTDLFWRNWSETAGIRVDDPENATWDASGPILWFLGEQARSAWPDFRSMPYAGDYFLLGQNLQNIQDWLPRPLPLSCGDHGLAFGHWQAVRLAAYRACG</sequence>
<dbReference type="EMBL" id="CABQ01000087">
    <property type="protein sequence ID" value="CBI07311.1"/>
    <property type="molecule type" value="Genomic_DNA"/>
</dbReference>
<accession>E6QJ95</accession>
<gene>
    <name evidence="1" type="ORF">CARN6_0643</name>
</gene>
<evidence type="ECO:0000313" key="1">
    <source>
        <dbReference type="EMBL" id="CBI07311.1"/>
    </source>
</evidence>
<proteinExistence type="predicted"/>
<dbReference type="AlphaFoldDB" id="E6QJ95"/>
<reference evidence="1" key="1">
    <citation type="submission" date="2009-10" db="EMBL/GenBank/DDBJ databases">
        <title>Diversity of trophic interactions inside an arsenic-rich microbial ecosystem.</title>
        <authorList>
            <person name="Bertin P.N."/>
            <person name="Heinrich-Salmeron A."/>
            <person name="Pelletier E."/>
            <person name="Goulhen-Chollet F."/>
            <person name="Arsene-Ploetze F."/>
            <person name="Gallien S."/>
            <person name="Calteau A."/>
            <person name="Vallenet D."/>
            <person name="Casiot C."/>
            <person name="Chane-Woon-Ming B."/>
            <person name="Giloteaux L."/>
            <person name="Barakat M."/>
            <person name="Bonnefoy V."/>
            <person name="Bruneel O."/>
            <person name="Chandler M."/>
            <person name="Cleiss J."/>
            <person name="Duran R."/>
            <person name="Elbaz-Poulichet F."/>
            <person name="Fonknechten N."/>
            <person name="Lauga B."/>
            <person name="Mornico D."/>
            <person name="Ortet P."/>
            <person name="Schaeffer C."/>
            <person name="Siguier P."/>
            <person name="Alexander Thil Smith A."/>
            <person name="Van Dorsselaer A."/>
            <person name="Weissenbach J."/>
            <person name="Medigue C."/>
            <person name="Le Paslier D."/>
        </authorList>
    </citation>
    <scope>NUCLEOTIDE SEQUENCE</scope>
</reference>
<name>E6QJ95_9ZZZZ</name>
<organism evidence="1">
    <name type="scientific">mine drainage metagenome</name>
    <dbReference type="NCBI Taxonomy" id="410659"/>
    <lineage>
        <taxon>unclassified sequences</taxon>
        <taxon>metagenomes</taxon>
        <taxon>ecological metagenomes</taxon>
    </lineage>
</organism>